<evidence type="ECO:0000313" key="2">
    <source>
        <dbReference type="Proteomes" id="UP000184364"/>
    </source>
</evidence>
<name>A0A1M7IUE9_9FLAO</name>
<reference evidence="2" key="1">
    <citation type="submission" date="2016-11" db="EMBL/GenBank/DDBJ databases">
        <authorList>
            <person name="Varghese N."/>
            <person name="Submissions S."/>
        </authorList>
    </citation>
    <scope>NUCLEOTIDE SEQUENCE [LARGE SCALE GENOMIC DNA]</scope>
    <source>
        <strain evidence="2">DSM 26899</strain>
    </source>
</reference>
<dbReference type="AlphaFoldDB" id="A0A1M7IUE9"/>
<evidence type="ECO:0000313" key="1">
    <source>
        <dbReference type="EMBL" id="SHM44315.1"/>
    </source>
</evidence>
<dbReference type="Proteomes" id="UP000184364">
    <property type="component" value="Unassembled WGS sequence"/>
</dbReference>
<gene>
    <name evidence="1" type="ORF">SAMN05444267_104818</name>
</gene>
<organism evidence="1 2">
    <name type="scientific">Chryseobacterium polytrichastri</name>
    <dbReference type="NCBI Taxonomy" id="1302687"/>
    <lineage>
        <taxon>Bacteria</taxon>
        <taxon>Pseudomonadati</taxon>
        <taxon>Bacteroidota</taxon>
        <taxon>Flavobacteriia</taxon>
        <taxon>Flavobacteriales</taxon>
        <taxon>Weeksellaceae</taxon>
        <taxon>Chryseobacterium group</taxon>
        <taxon>Chryseobacterium</taxon>
    </lineage>
</organism>
<dbReference type="STRING" id="1302687.SAMN05444267_104818"/>
<sequence length="44" mass="5512">MRFNYMRIKKFKCQNQGLNIITRTKDVIFAIIKEKYLDYYENFI</sequence>
<keyword evidence="2" id="KW-1185">Reference proteome</keyword>
<protein>
    <submittedName>
        <fullName evidence="1">Uncharacterized protein</fullName>
    </submittedName>
</protein>
<dbReference type="EMBL" id="FRAV01000048">
    <property type="protein sequence ID" value="SHM44315.1"/>
    <property type="molecule type" value="Genomic_DNA"/>
</dbReference>
<accession>A0A1M7IUE9</accession>
<proteinExistence type="predicted"/>